<dbReference type="Proteomes" id="UP000499080">
    <property type="component" value="Unassembled WGS sequence"/>
</dbReference>
<protein>
    <submittedName>
        <fullName evidence="2">Uncharacterized protein</fullName>
    </submittedName>
</protein>
<dbReference type="AlphaFoldDB" id="A0A4Y2AZY2"/>
<evidence type="ECO:0000256" key="1">
    <source>
        <dbReference type="SAM" id="MobiDB-lite"/>
    </source>
</evidence>
<proteinExistence type="predicted"/>
<feature type="region of interest" description="Disordered" evidence="1">
    <location>
        <begin position="1"/>
        <end position="22"/>
    </location>
</feature>
<gene>
    <name evidence="2" type="ORF">AVEN_34564_1</name>
</gene>
<reference evidence="2 3" key="1">
    <citation type="journal article" date="2019" name="Sci. Rep.">
        <title>Orb-weaving spider Araneus ventricosus genome elucidates the spidroin gene catalogue.</title>
        <authorList>
            <person name="Kono N."/>
            <person name="Nakamura H."/>
            <person name="Ohtoshi R."/>
            <person name="Moran D.A.P."/>
            <person name="Shinohara A."/>
            <person name="Yoshida Y."/>
            <person name="Fujiwara M."/>
            <person name="Mori M."/>
            <person name="Tomita M."/>
            <person name="Arakawa K."/>
        </authorList>
    </citation>
    <scope>NUCLEOTIDE SEQUENCE [LARGE SCALE GENOMIC DNA]</scope>
</reference>
<sequence length="97" mass="11435">MSPTRHKRVKYMDGSNESEMTQRMPQNDRACFDCGKYCGTVFYLPSASNGCLEARTRFTDRIKILVEKQNWELLVHLRVMRPRVDFAHQRDAIRRGL</sequence>
<organism evidence="2 3">
    <name type="scientific">Araneus ventricosus</name>
    <name type="common">Orbweaver spider</name>
    <name type="synonym">Epeira ventricosa</name>
    <dbReference type="NCBI Taxonomy" id="182803"/>
    <lineage>
        <taxon>Eukaryota</taxon>
        <taxon>Metazoa</taxon>
        <taxon>Ecdysozoa</taxon>
        <taxon>Arthropoda</taxon>
        <taxon>Chelicerata</taxon>
        <taxon>Arachnida</taxon>
        <taxon>Araneae</taxon>
        <taxon>Araneomorphae</taxon>
        <taxon>Entelegynae</taxon>
        <taxon>Araneoidea</taxon>
        <taxon>Araneidae</taxon>
        <taxon>Araneus</taxon>
    </lineage>
</organism>
<evidence type="ECO:0000313" key="3">
    <source>
        <dbReference type="Proteomes" id="UP000499080"/>
    </source>
</evidence>
<dbReference type="EMBL" id="BGPR01000043">
    <property type="protein sequence ID" value="GBL85363.1"/>
    <property type="molecule type" value="Genomic_DNA"/>
</dbReference>
<evidence type="ECO:0000313" key="2">
    <source>
        <dbReference type="EMBL" id="GBL85363.1"/>
    </source>
</evidence>
<name>A0A4Y2AZY2_ARAVE</name>
<keyword evidence="3" id="KW-1185">Reference proteome</keyword>
<comment type="caution">
    <text evidence="2">The sequence shown here is derived from an EMBL/GenBank/DDBJ whole genome shotgun (WGS) entry which is preliminary data.</text>
</comment>
<accession>A0A4Y2AZY2</accession>